<dbReference type="SMART" id="SM00825">
    <property type="entry name" value="PKS_KS"/>
    <property type="match status" value="4"/>
</dbReference>
<evidence type="ECO:0000259" key="13">
    <source>
        <dbReference type="PROSITE" id="PS52019"/>
    </source>
</evidence>
<feature type="active site" description="Proton acceptor; for dehydratase activity" evidence="9">
    <location>
        <position position="5977"/>
    </location>
</feature>
<keyword evidence="5" id="KW-0808">Transferase</keyword>
<feature type="region of interest" description="N-terminal hotdog fold" evidence="9">
    <location>
        <begin position="2590"/>
        <end position="2713"/>
    </location>
</feature>
<feature type="domain" description="Ketosynthase family 3 (KS3)" evidence="12">
    <location>
        <begin position="5078"/>
        <end position="5488"/>
    </location>
</feature>
<feature type="domain" description="PKS/mFAS DH" evidence="13">
    <location>
        <begin position="2590"/>
        <end position="2861"/>
    </location>
</feature>
<dbReference type="InterPro" id="IPR042104">
    <property type="entry name" value="PKS_dehydratase_sf"/>
</dbReference>
<accession>A0ABW5GDG0</accession>
<dbReference type="Gene3D" id="3.10.129.110">
    <property type="entry name" value="Polyketide synthase dehydratase"/>
    <property type="match status" value="4"/>
</dbReference>
<dbReference type="InterPro" id="IPR020806">
    <property type="entry name" value="PKS_PP-bd"/>
</dbReference>
<feature type="active site" description="Proton donor; for dehydratase activity" evidence="9">
    <location>
        <position position="6141"/>
    </location>
</feature>
<feature type="region of interest" description="N-terminal hotdog fold" evidence="9">
    <location>
        <begin position="920"/>
        <end position="1043"/>
    </location>
</feature>
<keyword evidence="15" id="KW-1185">Reference proteome</keyword>
<dbReference type="InterPro" id="IPR020807">
    <property type="entry name" value="PKS_DH"/>
</dbReference>
<dbReference type="PANTHER" id="PTHR43775:SF51">
    <property type="entry name" value="INACTIVE PHENOLPHTHIOCEROL SYNTHESIS POLYKETIDE SYNTHASE TYPE I PKS1-RELATED"/>
    <property type="match status" value="1"/>
</dbReference>
<keyword evidence="3" id="KW-0596">Phosphopantetheine</keyword>
<evidence type="ECO:0000256" key="5">
    <source>
        <dbReference type="ARBA" id="ARBA00022679"/>
    </source>
</evidence>
<dbReference type="Pfam" id="PF08659">
    <property type="entry name" value="KR"/>
    <property type="match status" value="4"/>
</dbReference>
<proteinExistence type="predicted"/>
<feature type="active site" description="Proton acceptor; for dehydratase activity" evidence="9">
    <location>
        <position position="2622"/>
    </location>
</feature>
<feature type="compositionally biased region" description="Pro residues" evidence="10">
    <location>
        <begin position="6065"/>
        <end position="6079"/>
    </location>
</feature>
<comment type="pathway">
    <text evidence="2">Antibiotic biosynthesis.</text>
</comment>
<dbReference type="CDD" id="cd00833">
    <property type="entry name" value="PKS"/>
    <property type="match status" value="4"/>
</dbReference>
<dbReference type="SMART" id="SM00826">
    <property type="entry name" value="PKS_DH"/>
    <property type="match status" value="4"/>
</dbReference>
<feature type="region of interest" description="Disordered" evidence="10">
    <location>
        <begin position="6043"/>
        <end position="6079"/>
    </location>
</feature>
<dbReference type="SMART" id="SM00827">
    <property type="entry name" value="PKS_AT"/>
    <property type="match status" value="4"/>
</dbReference>
<dbReference type="RefSeq" id="WP_345386928.1">
    <property type="nucleotide sequence ID" value="NZ_BAABHG010000002.1"/>
</dbReference>
<keyword evidence="7" id="KW-0511">Multifunctional enzyme</keyword>
<dbReference type="InterPro" id="IPR016036">
    <property type="entry name" value="Malonyl_transacylase_ACP-bd"/>
</dbReference>
<dbReference type="InterPro" id="IPR016039">
    <property type="entry name" value="Thiolase-like"/>
</dbReference>
<dbReference type="InterPro" id="IPR049552">
    <property type="entry name" value="PKS_DH_N"/>
</dbReference>
<dbReference type="PROSITE" id="PS00606">
    <property type="entry name" value="KS3_1"/>
    <property type="match status" value="4"/>
</dbReference>
<feature type="domain" description="Ketosynthase family 3 (KS3)" evidence="12">
    <location>
        <begin position="3397"/>
        <end position="3807"/>
    </location>
</feature>
<keyword evidence="4" id="KW-0597">Phosphoprotein</keyword>
<evidence type="ECO:0000256" key="6">
    <source>
        <dbReference type="ARBA" id="ARBA00023194"/>
    </source>
</evidence>
<dbReference type="SMART" id="SM01294">
    <property type="entry name" value="PKS_PP_betabranch"/>
    <property type="match status" value="4"/>
</dbReference>
<evidence type="ECO:0000313" key="14">
    <source>
        <dbReference type="EMBL" id="MFD2459008.1"/>
    </source>
</evidence>
<evidence type="ECO:0000256" key="7">
    <source>
        <dbReference type="ARBA" id="ARBA00023268"/>
    </source>
</evidence>
<dbReference type="Gene3D" id="1.10.1200.10">
    <property type="entry name" value="ACP-like"/>
    <property type="match status" value="4"/>
</dbReference>
<dbReference type="Pfam" id="PF00109">
    <property type="entry name" value="ketoacyl-synt"/>
    <property type="match status" value="4"/>
</dbReference>
<dbReference type="InterPro" id="IPR049551">
    <property type="entry name" value="PKS_DH_C"/>
</dbReference>
<evidence type="ECO:0000259" key="11">
    <source>
        <dbReference type="PROSITE" id="PS50075"/>
    </source>
</evidence>
<dbReference type="Proteomes" id="UP001597419">
    <property type="component" value="Unassembled WGS sequence"/>
</dbReference>
<dbReference type="InterPro" id="IPR032821">
    <property type="entry name" value="PKS_assoc"/>
</dbReference>
<dbReference type="SUPFAM" id="SSF55048">
    <property type="entry name" value="Probable ACP-binding domain of malonyl-CoA ACP transacylase"/>
    <property type="match status" value="4"/>
</dbReference>
<dbReference type="SUPFAM" id="SSF47336">
    <property type="entry name" value="ACP-like"/>
    <property type="match status" value="4"/>
</dbReference>
<dbReference type="Pfam" id="PF02801">
    <property type="entry name" value="Ketoacyl-synt_C"/>
    <property type="match status" value="4"/>
</dbReference>
<dbReference type="SMART" id="SM00822">
    <property type="entry name" value="PKS_KR"/>
    <property type="match status" value="4"/>
</dbReference>
<evidence type="ECO:0000313" key="15">
    <source>
        <dbReference type="Proteomes" id="UP001597419"/>
    </source>
</evidence>
<dbReference type="Gene3D" id="3.40.366.10">
    <property type="entry name" value="Malonyl-Coenzyme A Acyl Carrier Protein, domain 2"/>
    <property type="match status" value="4"/>
</dbReference>
<dbReference type="Pfam" id="PF08990">
    <property type="entry name" value="Docking"/>
    <property type="match status" value="1"/>
</dbReference>
<name>A0ABW5GDG0_9PSEU</name>
<dbReference type="SMART" id="SM00823">
    <property type="entry name" value="PKS_PP"/>
    <property type="match status" value="4"/>
</dbReference>
<dbReference type="InterPro" id="IPR049900">
    <property type="entry name" value="PKS_mFAS_DH"/>
</dbReference>
<feature type="domain" description="Carrier" evidence="11">
    <location>
        <begin position="1619"/>
        <end position="1694"/>
    </location>
</feature>
<dbReference type="Pfam" id="PF00698">
    <property type="entry name" value="Acyl_transf_1"/>
    <property type="match status" value="4"/>
</dbReference>
<dbReference type="InterPro" id="IPR009081">
    <property type="entry name" value="PP-bd_ACP"/>
</dbReference>
<feature type="region of interest" description="C-terminal hotdog fold" evidence="9">
    <location>
        <begin position="2726"/>
        <end position="2861"/>
    </location>
</feature>
<feature type="domain" description="Ketosynthase family 3 (KS3)" evidence="12">
    <location>
        <begin position="33"/>
        <end position="459"/>
    </location>
</feature>
<feature type="active site" description="Proton donor; for dehydratase activity" evidence="9">
    <location>
        <position position="2785"/>
    </location>
</feature>
<feature type="domain" description="PKS/mFAS DH" evidence="13">
    <location>
        <begin position="920"/>
        <end position="1195"/>
    </location>
</feature>
<sequence length="6808" mass="702332">MPDDEKLLEYLKRVTADLQQTRRRLRETEEAAAEPIAIVAMSCRYPGGVRSPEDLWALVAEGGDAITGFPDNRGWDLERLRDPGADRTGTSYVHAGGFLHDAGEFDPGFFGISPREALATDPQQRLMLEVCWEAFERAGIDPASVRGSRVGVFAGAGVQDYGSLLESVPELAEQYMATTNVSAVVSGRVAYTLGLEGPAVTVDTACSSSLTALHLASRSLRSGECAMALAGGVMVMATPAPFVAFSRQRGLAPDGRCKPFSDSADGTGWSEGAGMLLLERLSDARRLGHPVLAVVRGSAVNSDGASNGLTAPNGSAQRDVIRQALAAAGLSTMDVDAVEAHGTGTTLGDPIEAQALLATYGRGRPADRPLWLGSVKSNLGHTQSAAGVAGVVKMVMALREGVLPKTLHVTEPTSHVDWTTGRVELLTERIAWPVAERPRRAGVSAFGLSGTNAHVILEQAPDDQPAETPSGGLPGPVPWPLSGHTPEALREQAARLLAHLEDRPGTAPLDVGFSLATGRGAFEHRAVVLAGDRAEALAGLAAVARDRARPGVPRGTADAGATAFLFTGQGAQRPGMGRELYEAFPVFAEAFDEVVAELDARLGCSLRAVLWGEDAEAVHRTEFAQPGLFAVEVALFRLFESWGVRPDFVAGHSIGEVAAAHVAGVWPVADAAELVVARGRLMQALPAGGAMLAVGAPEAEVLTWLPDGVDLAAVNGPDAVVVSGPEPGVLAVAALAGARGRRCRRLDVSHAFHSALMDPMLAEFRAVVEGLSFAEPEISGVSTVTGGPAVEWGSPEYWVRHVREPVRFGDGVGFLAGAGVTRFAELGPDGVLSAMVPAIVDPAVAVPLLRKETAEPDSLLAALARLHVAGVAPDWAAVFAGSGARRADLPTYAFQRENYWIDARSVVGDLASAGLAGADHPLLGAAITLADSGGVVLTGRVSVAAQPWLAEHRVEDVVVFPPAAFAELAIRAGDQSGRAVLDELTVLRPLVLPETGGVWLQVVVTPEEARDVVTIYARDEVAGPDGPWTRQVTGVLLGGRGAAEALTEWPPADARELDPGPALPESPVVWRSGDDLFAEVSLPGRIRGEAARFGLHPSLLESCLRLATLLGVDENAQAVAWSGFELHAAGAAEVRVRITALDTDRVALVLADATGDPVASIGSVTMRRTSLEPGSGFTDSLFEVQWAVTPGAAEVPVSTVDWEEVSDEVPDVVVLRCAPGADGAAALAATRRTLAVLRDFLAEKRFSAARLLVVTEGAVALPGEGAPDLAGAAVWGLVRSAQSEHPGRILLADVRGEPDLAAVVAAGASQVVVRDGVSRAARLVRAPLDEARVGTGFGPGGTVLVTGATGSLGALVARHLVTAYGVESLLLVSRRGADAAGATELRDELTALGAEVEFAACDVADRVALAGVLAGRMLTGVVHAAGVVDDGVIGSLTPERVDVVFGPKAEGAWNLHELTADMDLSAFVVFSSAAGLLGAPGQGNYAAANAFLDALATRRRAEGRPACSLAWGLWAVEGGMAGGLGGAGRARISQGGLVPLTPEDGLALFDRAMGARSAAVAPVRFDLAAVRAHGEGAGELVRGLAFGARRRAAAGGAPGATASALRRLLAALPEAEWEAALLDVVLGQAALVLGFESARAVHPGRAFSELGFDSLTAVEFRNGLADAVGVHLPATLVFDYPTAEVLARHLLAEVAGDEDLAAATAPAAVTDEPIAIVGMACRYPGGVASPADLWRLVAEGGDAISEFPPDRGWDLDALYDPAGDRPNTSYTLSGGFLHDAADFDPAFFGISPNEALTMDPQQRLLLETAWETFEHAGIDPASLRGSRTAVFTGMTYHDYAANSSTGAIASGRVSYVFGFEGPSMTVDTACSSSLVALHLAAQALRSGECELALAGGVAVMATPEMFVEFSRQRALAADGRCKSFADGTDGTGWGEGAGLLLVERLSDARRRGHRVLALVRGIAVNSDGASNGLTAPNGPAQQRVIRQALAGAGLSSSDVDVVEAHGTGTPLGDPIEAQALLATYGRDRDGEPLWLGSLKSNLGHTQAAAGVAGVIKMVEAMRHGVLPKTLHAETPTREVDWSSGAVELLAEAREWPVAGRPRRAAVSSFGISGTNAHVILEQAEAGDQARALPGTGGVVPWVLSGRTPEALRAQATRLLSTVDEQPEVSPLDVAFSLATSRAVFEHRAVLVGETREELRRSLAALAAEDGGTGRAATGSTAFLFTGQGAQRPGMGRELYETFPAFAAAFDAVTAALDARLARPLREVIWGADTGEVDRTEFAQPGLFAVEVALFRLFESWGVRPDFVAGHSIGEVTAAHVAGVLSLADAAELVVARGRLMQALPEGGTMVAIRAAEAEILPFVSEKVSVAAVNGPESVVISGAEPDVLAVARRFEELGRKCARLKVSHAFHSAAMDPMLAGFREVVAGLSFAAPEIPVISTVRGTAVEDLDSPGYWVNQVRATVRFADCVRELGERGVGTVLELGPDGVLSGVAPDSAGPDVAFVPVSRRDRSEVRELVSALGVCHVRGIAVDWAEFFAGRGAKAVELPTYAFRRDRYWVDIADYWSVAWAGSVAGLGDVTASGLESAGHPLLSAVVVSPDSGDVQLTGRLAMSAPSWLADHVVAGAVLFPGTGFVELAVRAGDEVDCGSLEELTLRAPLALPARGGVALRVTVGAPGPAGRRTLGIRSRAEEPGAPWIAHAEGVLGPRRAKAAAPGLAEWPPAGASAVSLDGFYDWVAEGGLAYGPVFRGLRAAWLRGDEVYAEVELPVAGDAAEYGLHPAVLDAGLHAVALRPGGERTARLPFAWSGVTLHASGASRVRVRLAPAGASGYAITVADEAGNPVLSADSLVLREIVADGPGTHGVPDALFRPAWTPVPVSEGSPVSVTGWDGADEAATPDAVVLRSAPGTGPEAVRAATHRALAVLREYLSGERFAEATLVVVTEGAVALPGEDVTDLAGAAVWGLVRSAQAEHPGRIVLADCGPGDLPAVLASGEPQVAVRGGEVFAARLARVPAPEPASSRGFAPGGTVLVTGATGTLGALVARHLVAAHGVDSLLLVSRRGAAAPGAGELRDELAGLGADVEFAACDVADRAALAELLARRPVRGVVHAAGVLDDGVLGALTPERIDTVLRPKVDAAVNLHELTEGMDLSAFVLFSSAAGVLGAPGQGNYAAANAFLDALATHRRALGLPGQALAWGLWDDEAGMAGRLGVAGRQRIGRTGVRPLTAEEGLALFDRSVSADVAVLVPARLDLALLAGAGDALPAVFRGLVRVRSRRAVGEGAAIGETARRLSGLDEEHRETALVDLVRARAASILGHAGPSAVDPGRAFSELGFDSLTAVEFRNTLSEAVGVRLPATVVFDHPNPIALARFLLGEISGSGVAARAVAPVTTSRDEPIAIVAMAGRYPGGVVSPEGLWDLVAAGEDAIAGFPVDRGWDLANLYDPDGVRPGTSYVDRGGFLAGAGEFDPGFFGISPNEALYMDPQQRLLLEVAWEVLERAGIDPRSVRGSDTGVFAGMMYHDYAHNSAAGAVASGRVSYVLGLEGPAVTVDTACSSSLVALHLAAQALRSGECSLALAGGVAVMATPEVFVEFSRQGGLSPDGRCRSFAADANGTSWSEGVGLLLLERLSDARRNGRQVLALVRGSAVNQDGASNGLTAPNGPSQERVIRQALANAGLSTSDVDVVEGHGTGTALGDPIEAQALLNTYGRDRERPLLLGSVKSNLGHTQAAAGVAGIIKMVMAMRHGVVPRTLHAEAPSEQVDWTTGAVELVAESRAWPETGRPRRAAVSSFGISGTNAHVVLEDVPADSPASRAVGDATVPWVLSGKTPDALRAQAARLLSFVESEPGLLPADVGFSLATGRSALEHRAVVVGAGRAELTRRLGAVAGGETGPGVVAGSPAEGGTAFLFTGQGAQRPGMGRELYDAFPAFATAFDAVVAELDRHLGQPLREVVWGGDAVLLSRTEFAQPALFAVEVAVFRLLESWGVRPGFVAGHSVGELAAAHVAGVFSLADAAKLVVARGRLMQALPEGGAMLAVRATEAEVAPFVSAKLSIAAVNGPESVVVSGAEPEVQAVADRFTGRGRKCTRLSVSHAFHSALMDPMLDGFRAVAAELSPAPPAIPVVSTVSGVLADELTSPDYWVRQVRETVRFAAAAGFLSAQGVTRFVELGPDGALSAMVPDVVEAALAVPVSRRDRPEVEACYAALGAVQVSGGKVDWDAVFAGSGARRTLLPTYAFEHRHFWLPSARADGDPGSAGLAPAGHPLLGATVPLADSGTTVSTGRLSLATQPWLADHVVGGTVLFPGTGFLELAVHAGDQAGAAELAELTLETPLALPERGAVICQVVLTAPGENGTRGVTIHSRAEDDPGAPWLRHATGVLAPAATQPEAELTSWPPPDAESLDLTGFYATLSEAGLDYGPLFQGLRAAWKTGDAVFAEVALPEAGDAAGYGVHPALLDAALHAVALTGPPSGAALPFAWTGVTLHSAGASALRVRLAGVASGAVSVTVADSAGRPVLSATSLALREITAEQLNAARAAFHESLFRLEWPAVPVRAADVTPVGWDTLGEGPVPEFVVLRPPAGTGAGVAHTATLAVLEVLRTWLADERFAASTLVVRTEGAVALPGEDVTDLAGAAVWGLVRAVQAEEPGRVVLADCAAADLRTALATGEPQVAVRAGVPHAARLGRVPMAAEEPSATFGPSGTVLLTGATGALGRLLARHLVTGHRVRDLLLTGRRGREAPGMSELAGELTALGARVEVVACDAADRDGLAAVLAAIPGDRPLRAVVHLAGVLDDGVLGTLSAEQLGKVLRPKVDAAVNLHELTEDMELSAFVLFSSAAGTVGNAGQANYGAANAFLDALAAHRRGRGLAAQSLAWGLWANEAGMGGEPAPADRKRMSRLGVGALSAEQGLALFDVAIAAGAPALLPMRLDLGRLRASGGELPPLFAGLTGRRTRRSAASGPAEHGRWGQRLAELPERERVAAALDLVRRQAAATLGHAGPEAIEPDHAFGDLGFDSLTAVEFRNGLGDALGVRLPATLVFDHPTPRALAGHLAAGAAGTGARTRVARAVTTSRDEPIAIVAMAGRYPGGVDSPEGLWDLVAGARDAIAGFPADRGWDLANLYDPEPGKPGKSYTRQGGFLAGAGEFDPGFFGISPNEALYMDPQQRLLLEVSWEVLERAGIDPRSVKGTATGVFAGMMYHDYAHNNSAGAVASGRVSYVLGLEGPAVTVDTACSSSLVALHLAAQALRSGECSLALAGGVAVMATPDTFVEFSRQRGLSPDGRCRSFAADANGTGWSEGVGMLLVERLSDARRNGHPVLALVRGSAVNQDGASNGLTAPNGPSQERVILQALANAELSTSDVDVVEGHGTGTALGDPIEAQALLATYGQDRERPLLLGSVKSNLGHTQAAAGVAGVIKMVMAMRHGVVPKTLHADEPSGQVEWAAGAVELAAEAREWPETGRPRRAAVSSFGISGTNAHVILEQVPAEIAGDRVPDGAPVVWPVSGRTGEALRAQAARLLSFVESEPGLSPADVGFSLATGRAAFEHRAVVVGADRDELVRRLGAVVGGETGPGVAVGSPADGRMAFLFTGQGAQRLGMGRELYESFPVFAGAFDVVVAELDGWLGCSLREVIWGGEVEVLDRTEFAQPGLFVVEVALFRLFEAWGVRPDFVMGHSVGEIAAAYVAGVLSLADAARLVVARGRLMQALPEGGAMLSVRAAEDEVVPWLPVGVSVAAVNGPESVVLSGPVAEIEELASKFGAAGRKCRRLSVSHAFHSALMDPMLEDFRAVVSELSFAEPRIPVVSTVSGAVAEDFASPEYWVRQARATVRFADAIEFLTTQGVRTFVELGPGGALSAMVPDAAGSAVVLPALRGDRAEPDTVLTALGGTYVAGGAVDWAAFFAGARRVDLPTSAFERERYWLTAGTLTADAAAAGQEAVAHPLLSAAVPAPESGGVVLTGRISRGTQPWLADHEVLGAVLLPGTAFAELAIRAGEEAGVSALAELTVRAPLVLPADGGVAVQVVVGDADDQGMRPVRVHARGDGPGASWTAHADGLLGPQGAPPPPDRGPWPPTGATPVSLDGAYERLAGHGFGYGPVFQGVTALWRRGEEVFAEVSLPEQAVPGAEGFGMHPALLDSCLHAAMIAGDGDTPALLPFAWADVAWHATGSTAVRARITPSGENAVALELAGLDGAPVATVGSLTSRPATAGTSTAAAESLFALEWVPAPAVRPVKPSFVDWERLGDGTPPPVVVFTPVPGGDAGSVREATARTLGVLQRWLSDERFAESTLVVATEGAMALPHEDVTDLAGAAVWGLVRSAQSEHPGRIVLADCARDDLPAAFAVDEPQVVVRLGEARAARLARVRADGAGPAGSFAGGGTVLLTGATGALGSRVARHLVTGHGVRDLLLVSRNGPDGAGADRLRAELTALGAEVELAACDVADRDALAKLLTGRSLTGVVHAAGVLDDAVIGSLTPDRIAGVLRPKVDAVLNLHELTADMELSAFVLFSSAAGVFGAAGQGGYAAANTFLDAFAAHRQAAGLPAQSLAWGPWAGDEGMAGELAESDRRRLRRSGADGLTVEQGLELFDLATALGLPSVLPMRMDPHAPAADGDLPPLLRGLFRPRPRRAGGAAAEPLGRRLAGLRPEKQEAALLEIVRGQVAAILGYAGPAAVPGDRAFGELGFDSLSAVEFRNGVSAAVGLRLSATLIFDYPTPKALAAHLRRELAPEPGGEDGDEAERIRRILRAVPLRGLRDAGLLEPLLELAGAAGTAEPSEVDGNGDSIDEMDTESLITMAFDDATREM</sequence>
<dbReference type="InterPro" id="IPR014031">
    <property type="entry name" value="Ketoacyl_synth_C"/>
</dbReference>
<dbReference type="InterPro" id="IPR036736">
    <property type="entry name" value="ACP-like_sf"/>
</dbReference>
<protein>
    <submittedName>
        <fullName evidence="14">Type I polyketide synthase</fullName>
    </submittedName>
</protein>
<dbReference type="Gene3D" id="3.40.50.720">
    <property type="entry name" value="NAD(P)-binding Rossmann-like Domain"/>
    <property type="match status" value="4"/>
</dbReference>
<dbReference type="InterPro" id="IPR014043">
    <property type="entry name" value="Acyl_transferase_dom"/>
</dbReference>
<gene>
    <name evidence="14" type="ORF">ACFSYJ_10355</name>
</gene>
<feature type="region of interest" description="C-terminal hotdog fold" evidence="9">
    <location>
        <begin position="1054"/>
        <end position="1195"/>
    </location>
</feature>
<feature type="domain" description="Carrier" evidence="11">
    <location>
        <begin position="4985"/>
        <end position="5060"/>
    </location>
</feature>
<dbReference type="InterPro" id="IPR018201">
    <property type="entry name" value="Ketoacyl_synth_AS"/>
</dbReference>
<dbReference type="InterPro" id="IPR013968">
    <property type="entry name" value="PKS_KR"/>
</dbReference>
<dbReference type="Pfam" id="PF22953">
    <property type="entry name" value="SpnB_Rossmann"/>
    <property type="match status" value="4"/>
</dbReference>
<feature type="domain" description="Carrier" evidence="11">
    <location>
        <begin position="6655"/>
        <end position="6730"/>
    </location>
</feature>
<dbReference type="InterPro" id="IPR016035">
    <property type="entry name" value="Acyl_Trfase/lysoPLipase"/>
</dbReference>
<dbReference type="InterPro" id="IPR001227">
    <property type="entry name" value="Ac_transferase_dom_sf"/>
</dbReference>
<evidence type="ECO:0000256" key="3">
    <source>
        <dbReference type="ARBA" id="ARBA00022450"/>
    </source>
</evidence>
<comment type="caution">
    <text evidence="14">The sequence shown here is derived from an EMBL/GenBank/DDBJ whole genome shotgun (WGS) entry which is preliminary data.</text>
</comment>
<dbReference type="InterPro" id="IPR050091">
    <property type="entry name" value="PKS_NRPS_Biosynth_Enz"/>
</dbReference>
<evidence type="ECO:0000259" key="12">
    <source>
        <dbReference type="PROSITE" id="PS52004"/>
    </source>
</evidence>
<dbReference type="InterPro" id="IPR036291">
    <property type="entry name" value="NAD(P)-bd_dom_sf"/>
</dbReference>
<dbReference type="InterPro" id="IPR020841">
    <property type="entry name" value="PKS_Beta-ketoAc_synthase_dom"/>
</dbReference>
<dbReference type="SUPFAM" id="SSF51735">
    <property type="entry name" value="NAD(P)-binding Rossmann-fold domains"/>
    <property type="match status" value="8"/>
</dbReference>
<dbReference type="CDD" id="cd08956">
    <property type="entry name" value="KR_3_FAS_SDR_x"/>
    <property type="match status" value="4"/>
</dbReference>
<dbReference type="Gene3D" id="3.30.70.3290">
    <property type="match status" value="4"/>
</dbReference>
<feature type="domain" description="Ketosynthase family 3 (KS3)" evidence="12">
    <location>
        <begin position="1711"/>
        <end position="2122"/>
    </location>
</feature>
<dbReference type="InterPro" id="IPR057326">
    <property type="entry name" value="KR_dom"/>
</dbReference>
<dbReference type="PROSITE" id="PS50075">
    <property type="entry name" value="CARRIER"/>
    <property type="match status" value="4"/>
</dbReference>
<comment type="cofactor">
    <cofactor evidence="1">
        <name>pantetheine 4'-phosphate</name>
        <dbReference type="ChEBI" id="CHEBI:47942"/>
    </cofactor>
</comment>
<feature type="active site" description="Proton donor; for dehydratase activity" evidence="9">
    <location>
        <position position="4461"/>
    </location>
</feature>
<feature type="region of interest" description="N-terminal hotdog fold" evidence="9">
    <location>
        <begin position="5945"/>
        <end position="6068"/>
    </location>
</feature>
<dbReference type="Gene3D" id="3.40.47.10">
    <property type="match status" value="4"/>
</dbReference>
<feature type="domain" description="PKS/mFAS DH" evidence="13">
    <location>
        <begin position="5945"/>
        <end position="6217"/>
    </location>
</feature>
<dbReference type="Pfam" id="PF00550">
    <property type="entry name" value="PP-binding"/>
    <property type="match status" value="4"/>
</dbReference>
<feature type="domain" description="PKS/mFAS DH" evidence="13">
    <location>
        <begin position="4266"/>
        <end position="4536"/>
    </location>
</feature>
<feature type="domain" description="Carrier" evidence="11">
    <location>
        <begin position="3304"/>
        <end position="3379"/>
    </location>
</feature>
<dbReference type="InterPro" id="IPR015083">
    <property type="entry name" value="NorB/c/GfsB-D-like_docking"/>
</dbReference>
<evidence type="ECO:0000256" key="2">
    <source>
        <dbReference type="ARBA" id="ARBA00004792"/>
    </source>
</evidence>
<dbReference type="Pfam" id="PF21089">
    <property type="entry name" value="PKS_DH_N"/>
    <property type="match status" value="4"/>
</dbReference>
<feature type="region of interest" description="C-terminal hotdog fold" evidence="9">
    <location>
        <begin position="6080"/>
        <end position="6217"/>
    </location>
</feature>
<dbReference type="PROSITE" id="PS52019">
    <property type="entry name" value="PKS_MFAS_DH"/>
    <property type="match status" value="4"/>
</dbReference>
<dbReference type="Pfam" id="PF16197">
    <property type="entry name" value="KAsynt_C_assoc"/>
    <property type="match status" value="4"/>
</dbReference>
<evidence type="ECO:0000256" key="8">
    <source>
        <dbReference type="ARBA" id="ARBA00023315"/>
    </source>
</evidence>
<organism evidence="14 15">
    <name type="scientific">Amycolatopsis samaneae</name>
    <dbReference type="NCBI Taxonomy" id="664691"/>
    <lineage>
        <taxon>Bacteria</taxon>
        <taxon>Bacillati</taxon>
        <taxon>Actinomycetota</taxon>
        <taxon>Actinomycetes</taxon>
        <taxon>Pseudonocardiales</taxon>
        <taxon>Pseudonocardiaceae</taxon>
        <taxon>Amycolatopsis</taxon>
    </lineage>
</organism>
<evidence type="ECO:0000256" key="4">
    <source>
        <dbReference type="ARBA" id="ARBA00022553"/>
    </source>
</evidence>
<dbReference type="Pfam" id="PF14765">
    <property type="entry name" value="PS-DH"/>
    <property type="match status" value="3"/>
</dbReference>
<feature type="active site" description="Proton acceptor; for dehydratase activity" evidence="9">
    <location>
        <position position="4298"/>
    </location>
</feature>
<evidence type="ECO:0000256" key="9">
    <source>
        <dbReference type="PROSITE-ProRule" id="PRU01363"/>
    </source>
</evidence>
<keyword evidence="6" id="KW-0045">Antibiotic biosynthesis</keyword>
<reference evidence="15" key="1">
    <citation type="journal article" date="2019" name="Int. J. Syst. Evol. Microbiol.">
        <title>The Global Catalogue of Microorganisms (GCM) 10K type strain sequencing project: providing services to taxonomists for standard genome sequencing and annotation.</title>
        <authorList>
            <consortium name="The Broad Institute Genomics Platform"/>
            <consortium name="The Broad Institute Genome Sequencing Center for Infectious Disease"/>
            <person name="Wu L."/>
            <person name="Ma J."/>
        </authorList>
    </citation>
    <scope>NUCLEOTIDE SEQUENCE [LARGE SCALE GENOMIC DNA]</scope>
    <source>
        <strain evidence="15">CGMCC 4.7643</strain>
    </source>
</reference>
<dbReference type="PANTHER" id="PTHR43775">
    <property type="entry name" value="FATTY ACID SYNTHASE"/>
    <property type="match status" value="1"/>
</dbReference>
<evidence type="ECO:0000256" key="10">
    <source>
        <dbReference type="SAM" id="MobiDB-lite"/>
    </source>
</evidence>
<dbReference type="SUPFAM" id="SSF53901">
    <property type="entry name" value="Thiolase-like"/>
    <property type="match status" value="4"/>
</dbReference>
<comment type="caution">
    <text evidence="9">Lacks conserved residue(s) required for the propagation of feature annotation.</text>
</comment>
<dbReference type="EMBL" id="JBHUKU010000004">
    <property type="protein sequence ID" value="MFD2459008.1"/>
    <property type="molecule type" value="Genomic_DNA"/>
</dbReference>
<feature type="region of interest" description="N-terminal hotdog fold" evidence="9">
    <location>
        <begin position="4266"/>
        <end position="4390"/>
    </location>
</feature>
<feature type="region of interest" description="C-terminal hotdog fold" evidence="9">
    <location>
        <begin position="4402"/>
        <end position="4536"/>
    </location>
</feature>
<evidence type="ECO:0000256" key="1">
    <source>
        <dbReference type="ARBA" id="ARBA00001957"/>
    </source>
</evidence>
<dbReference type="InterPro" id="IPR014030">
    <property type="entry name" value="Ketoacyl_synth_N"/>
</dbReference>
<dbReference type="SUPFAM" id="SSF52151">
    <property type="entry name" value="FabD/lysophospholipase-like"/>
    <property type="match status" value="4"/>
</dbReference>
<dbReference type="InterPro" id="IPR055123">
    <property type="entry name" value="SpnB-like_Rossmann"/>
</dbReference>
<keyword evidence="8" id="KW-0012">Acyltransferase</keyword>
<dbReference type="PROSITE" id="PS52004">
    <property type="entry name" value="KS3_2"/>
    <property type="match status" value="4"/>
</dbReference>